<dbReference type="Pfam" id="PF13545">
    <property type="entry name" value="HTH_Crp_2"/>
    <property type="match status" value="1"/>
</dbReference>
<dbReference type="RefSeq" id="WP_380824371.1">
    <property type="nucleotide sequence ID" value="NZ_JBHTCG010000002.1"/>
</dbReference>
<dbReference type="PROSITE" id="PS50042">
    <property type="entry name" value="CNMP_BINDING_3"/>
    <property type="match status" value="1"/>
</dbReference>
<keyword evidence="3" id="KW-0804">Transcription</keyword>
<protein>
    <submittedName>
        <fullName evidence="7">Crp/Fnr family transcriptional regulator</fullName>
    </submittedName>
</protein>
<evidence type="ECO:0000256" key="1">
    <source>
        <dbReference type="ARBA" id="ARBA00023015"/>
    </source>
</evidence>
<dbReference type="EMBL" id="JBHTCG010000002">
    <property type="protein sequence ID" value="MFC7381450.1"/>
    <property type="molecule type" value="Genomic_DNA"/>
</dbReference>
<dbReference type="CDD" id="cd00038">
    <property type="entry name" value="CAP_ED"/>
    <property type="match status" value="1"/>
</dbReference>
<evidence type="ECO:0000313" key="7">
    <source>
        <dbReference type="EMBL" id="MFC7381450.1"/>
    </source>
</evidence>
<dbReference type="InterPro" id="IPR014710">
    <property type="entry name" value="RmlC-like_jellyroll"/>
</dbReference>
<sequence length="336" mass="33723">MIRNVGAWPRRGLLGGLPGEVRDELLALGRPWQYAAGTALTTEGEWSADAILLLDGCVGITSTRPMSASATVPRVGAAPGSGGARGTAAVPGLGAVPEPRKGDDPARDDGPGVVPGRGEGGDPGRDDGPGVVPGWGGGDSDRQGAVPRSGVGDGPGSVPGAGGVAGGAALVGIRAGGDLVGEAAVLAGRRQEVTVTAADACLARRIPPRELARLAVRFPEFAHAIYGPTGGRRAAARRYATGAYTAMGRLVRVLVELARCYGETVPEGVMIGVSLTRPELAGLAEADDPAVGRALTVLRRTGVIGTGYRRIVVHDIRALRASAETGDGPAGGGPAR</sequence>
<feature type="region of interest" description="Disordered" evidence="4">
    <location>
        <begin position="64"/>
        <end position="159"/>
    </location>
</feature>
<dbReference type="InterPro" id="IPR018490">
    <property type="entry name" value="cNMP-bd_dom_sf"/>
</dbReference>
<gene>
    <name evidence="7" type="ORF">ACFQSB_04465</name>
</gene>
<evidence type="ECO:0000259" key="6">
    <source>
        <dbReference type="PROSITE" id="PS51063"/>
    </source>
</evidence>
<comment type="caution">
    <text evidence="7">The sequence shown here is derived from an EMBL/GenBank/DDBJ whole genome shotgun (WGS) entry which is preliminary data.</text>
</comment>
<keyword evidence="2" id="KW-0238">DNA-binding</keyword>
<feature type="domain" description="HTH crp-type" evidence="6">
    <location>
        <begin position="244"/>
        <end position="317"/>
    </location>
</feature>
<name>A0ABW2NZZ5_9ACTN</name>
<dbReference type="InterPro" id="IPR000595">
    <property type="entry name" value="cNMP-bd_dom"/>
</dbReference>
<dbReference type="SUPFAM" id="SSF51206">
    <property type="entry name" value="cAMP-binding domain-like"/>
    <property type="match status" value="1"/>
</dbReference>
<dbReference type="SUPFAM" id="SSF46785">
    <property type="entry name" value="Winged helix' DNA-binding domain"/>
    <property type="match status" value="1"/>
</dbReference>
<reference evidence="8" key="1">
    <citation type="journal article" date="2019" name="Int. J. Syst. Evol. Microbiol.">
        <title>The Global Catalogue of Microorganisms (GCM) 10K type strain sequencing project: providing services to taxonomists for standard genome sequencing and annotation.</title>
        <authorList>
            <consortium name="The Broad Institute Genomics Platform"/>
            <consortium name="The Broad Institute Genome Sequencing Center for Infectious Disease"/>
            <person name="Wu L."/>
            <person name="Ma J."/>
        </authorList>
    </citation>
    <scope>NUCLEOTIDE SEQUENCE [LARGE SCALE GENOMIC DNA]</scope>
    <source>
        <strain evidence="8">CECT 7649</strain>
    </source>
</reference>
<keyword evidence="1" id="KW-0805">Transcription regulation</keyword>
<feature type="domain" description="Cyclic nucleotide-binding" evidence="5">
    <location>
        <begin position="13"/>
        <end position="100"/>
    </location>
</feature>
<dbReference type="Proteomes" id="UP001596496">
    <property type="component" value="Unassembled WGS sequence"/>
</dbReference>
<evidence type="ECO:0000313" key="8">
    <source>
        <dbReference type="Proteomes" id="UP001596496"/>
    </source>
</evidence>
<dbReference type="InterPro" id="IPR036390">
    <property type="entry name" value="WH_DNA-bd_sf"/>
</dbReference>
<keyword evidence="8" id="KW-1185">Reference proteome</keyword>
<evidence type="ECO:0000256" key="4">
    <source>
        <dbReference type="SAM" id="MobiDB-lite"/>
    </source>
</evidence>
<dbReference type="InterPro" id="IPR036388">
    <property type="entry name" value="WH-like_DNA-bd_sf"/>
</dbReference>
<accession>A0ABW2NZZ5</accession>
<feature type="compositionally biased region" description="Basic and acidic residues" evidence="4">
    <location>
        <begin position="119"/>
        <end position="128"/>
    </location>
</feature>
<evidence type="ECO:0000256" key="2">
    <source>
        <dbReference type="ARBA" id="ARBA00023125"/>
    </source>
</evidence>
<organism evidence="7 8">
    <name type="scientific">Sphaerisporangium rhizosphaerae</name>
    <dbReference type="NCBI Taxonomy" id="2269375"/>
    <lineage>
        <taxon>Bacteria</taxon>
        <taxon>Bacillati</taxon>
        <taxon>Actinomycetota</taxon>
        <taxon>Actinomycetes</taxon>
        <taxon>Streptosporangiales</taxon>
        <taxon>Streptosporangiaceae</taxon>
        <taxon>Sphaerisporangium</taxon>
    </lineage>
</organism>
<feature type="compositionally biased region" description="Basic and acidic residues" evidence="4">
    <location>
        <begin position="98"/>
        <end position="110"/>
    </location>
</feature>
<evidence type="ECO:0000256" key="3">
    <source>
        <dbReference type="ARBA" id="ARBA00023163"/>
    </source>
</evidence>
<dbReference type="Gene3D" id="2.60.120.10">
    <property type="entry name" value="Jelly Rolls"/>
    <property type="match status" value="1"/>
</dbReference>
<dbReference type="InterPro" id="IPR012318">
    <property type="entry name" value="HTH_CRP"/>
</dbReference>
<dbReference type="PROSITE" id="PS51063">
    <property type="entry name" value="HTH_CRP_2"/>
    <property type="match status" value="1"/>
</dbReference>
<proteinExistence type="predicted"/>
<dbReference type="Gene3D" id="1.10.10.10">
    <property type="entry name" value="Winged helix-like DNA-binding domain superfamily/Winged helix DNA-binding domain"/>
    <property type="match status" value="1"/>
</dbReference>
<evidence type="ECO:0000259" key="5">
    <source>
        <dbReference type="PROSITE" id="PS50042"/>
    </source>
</evidence>